<dbReference type="PANTHER" id="PTHR46106">
    <property type="entry name" value="IA-2 PROTEIN TYROSINE PHOSPHATASE, ISOFORM C"/>
    <property type="match status" value="1"/>
</dbReference>
<evidence type="ECO:0000313" key="7">
    <source>
        <dbReference type="Proteomes" id="UP000825002"/>
    </source>
</evidence>
<evidence type="ECO:0000256" key="3">
    <source>
        <dbReference type="SAM" id="Phobius"/>
    </source>
</evidence>
<comment type="subcellular location">
    <subcellularLocation>
        <location evidence="1">Cytoplasmic vesicle membrane</location>
        <topology evidence="1">Single-pass type I membrane protein</topology>
    </subcellularLocation>
</comment>
<dbReference type="InterPro" id="IPR029021">
    <property type="entry name" value="Prot-tyrosine_phosphatase-like"/>
</dbReference>
<dbReference type="Proteomes" id="UP000825002">
    <property type="component" value="Unassembled WGS sequence"/>
</dbReference>
<dbReference type="InterPro" id="IPR033522">
    <property type="entry name" value="IA-2/IA-2_beta"/>
</dbReference>
<proteinExistence type="predicted"/>
<dbReference type="Pfam" id="PF00102">
    <property type="entry name" value="Y_phosphatase"/>
    <property type="match status" value="1"/>
</dbReference>
<protein>
    <submittedName>
        <fullName evidence="6">Receptor-type tyrosine-protein phosphatase N2</fullName>
    </submittedName>
</protein>
<dbReference type="InterPro" id="IPR000242">
    <property type="entry name" value="PTP_cat"/>
</dbReference>
<dbReference type="PROSITE" id="PS50056">
    <property type="entry name" value="TYR_PHOSPHATASE_2"/>
    <property type="match status" value="1"/>
</dbReference>
<reference evidence="6 7" key="1">
    <citation type="submission" date="2020-10" db="EMBL/GenBank/DDBJ databases">
        <authorList>
            <person name="Klimov P.B."/>
            <person name="Dyachkov S.M."/>
            <person name="Chetverikov P.E."/>
        </authorList>
    </citation>
    <scope>NUCLEOTIDE SEQUENCE [LARGE SCALE GENOMIC DNA]</scope>
    <source>
        <strain evidence="6">BMOC 18-1129-001#AD2665</strain>
        <tissue evidence="6">Entire mites</tissue>
    </source>
</reference>
<evidence type="ECO:0000259" key="4">
    <source>
        <dbReference type="PROSITE" id="PS50055"/>
    </source>
</evidence>
<organism evidence="6 7">
    <name type="scientific">Fragariocoptes setiger</name>
    <dbReference type="NCBI Taxonomy" id="1670756"/>
    <lineage>
        <taxon>Eukaryota</taxon>
        <taxon>Metazoa</taxon>
        <taxon>Ecdysozoa</taxon>
        <taxon>Arthropoda</taxon>
        <taxon>Chelicerata</taxon>
        <taxon>Arachnida</taxon>
        <taxon>Acari</taxon>
        <taxon>Acariformes</taxon>
        <taxon>Trombidiformes</taxon>
        <taxon>Prostigmata</taxon>
        <taxon>Eupodina</taxon>
        <taxon>Eriophyoidea</taxon>
        <taxon>Phytoptidae</taxon>
        <taxon>Fragariocoptes</taxon>
    </lineage>
</organism>
<evidence type="ECO:0000256" key="1">
    <source>
        <dbReference type="ARBA" id="ARBA00004358"/>
    </source>
</evidence>
<dbReference type="InterPro" id="IPR016130">
    <property type="entry name" value="Tyr_Pase_AS"/>
</dbReference>
<keyword evidence="6" id="KW-0675">Receptor</keyword>
<dbReference type="EMBL" id="JAIFTH010000435">
    <property type="protein sequence ID" value="KAG9509521.1"/>
    <property type="molecule type" value="Genomic_DNA"/>
</dbReference>
<dbReference type="SMART" id="SM00404">
    <property type="entry name" value="PTPc_motif"/>
    <property type="match status" value="1"/>
</dbReference>
<keyword evidence="3" id="KW-1133">Transmembrane helix</keyword>
<keyword evidence="3" id="KW-0812">Transmembrane</keyword>
<feature type="domain" description="Tyrosine specific protein phosphatases" evidence="5">
    <location>
        <begin position="463"/>
        <end position="538"/>
    </location>
</feature>
<dbReference type="PANTHER" id="PTHR46106:SF4">
    <property type="entry name" value="IA-2 PROTEIN TYROSINE PHOSPHATASE, ISOFORM C"/>
    <property type="match status" value="1"/>
</dbReference>
<feature type="domain" description="Tyrosine-protein phosphatase" evidence="4">
    <location>
        <begin position="271"/>
        <end position="547"/>
    </location>
</feature>
<comment type="caution">
    <text evidence="6">The sequence shown here is derived from an EMBL/GenBank/DDBJ whole genome shotgun (WGS) entry which is preliminary data.</text>
</comment>
<dbReference type="PROSITE" id="PS50055">
    <property type="entry name" value="TYR_PHOSPHATASE_PTP"/>
    <property type="match status" value="1"/>
</dbReference>
<dbReference type="SUPFAM" id="SSF52799">
    <property type="entry name" value="(Phosphotyrosine protein) phosphatases II"/>
    <property type="match status" value="1"/>
</dbReference>
<name>A0ABQ7S7Z1_9ACAR</name>
<keyword evidence="2" id="KW-0968">Cytoplasmic vesicle</keyword>
<feature type="transmembrane region" description="Helical" evidence="3">
    <location>
        <begin position="132"/>
        <end position="152"/>
    </location>
</feature>
<dbReference type="InterPro" id="IPR003595">
    <property type="entry name" value="Tyr_Pase_cat"/>
</dbReference>
<dbReference type="Gene3D" id="3.90.190.10">
    <property type="entry name" value="Protein tyrosine phosphatase superfamily"/>
    <property type="match status" value="1"/>
</dbReference>
<dbReference type="PRINTS" id="PR00700">
    <property type="entry name" value="PRTYPHPHTASE"/>
</dbReference>
<evidence type="ECO:0000259" key="5">
    <source>
        <dbReference type="PROSITE" id="PS50056"/>
    </source>
</evidence>
<dbReference type="PROSITE" id="PS00383">
    <property type="entry name" value="TYR_PHOSPHATASE_1"/>
    <property type="match status" value="1"/>
</dbReference>
<accession>A0ABQ7S7Z1</accession>
<dbReference type="InterPro" id="IPR000387">
    <property type="entry name" value="Tyr_Pase_dom"/>
</dbReference>
<gene>
    <name evidence="6" type="primary">Ptprn2</name>
    <name evidence="6" type="ORF">GZH46_01955</name>
</gene>
<evidence type="ECO:0000256" key="2">
    <source>
        <dbReference type="ARBA" id="ARBA00023329"/>
    </source>
</evidence>
<keyword evidence="3" id="KW-0472">Membrane</keyword>
<sequence length="557" mass="60734">MSNTEHQIFDAQLRTSATVANPIDPTTINQSKLISINSKYSNPNEHVLALTNPLIGQDSMLDDAVGAQTTLMDSNSINNGPAASLSAHVFGNRAAVLPPRVANGGAGAAAVAAILRRPSSATSAGWLADRTWAIVSAILGALLTFVLVALLFRHRGAVKRKVGSSYQDLSDSKPIDSSDGDCEANLTKRRSLCSKLGSFSATISGILSGHASQSTPNQAAAIVHSNNNSSTQTSSPIVKENSTELTSQMDISAAHMILAYMEEHLNDKRRLERDWRALSTYKTEPRATTCALLASNRNKNRQFAAAAANNGNSSANNEDANVPKSLPYDHSLVLLNESMNSNHGDYINASAIYDYDPRRPTHIITQAPMAHTVADFWQMIWEQGSSVIVMLTRLNENNVNMCHCYWPNDPKVPNETHGHFEVHLVSEHIICAEYLVRSIYLMNLKTFETRTVTQFHYLAWPEDSVPANVTNFLEFRRNGGAPIVVHCSDGTGRSGTYTLIDMVLNRISEGAKEIDIAASLEHLRDQRMGVVANMKQFEFVLVAVAAEVQAILDALPQ</sequence>
<keyword evidence="7" id="KW-1185">Reference proteome</keyword>
<evidence type="ECO:0000313" key="6">
    <source>
        <dbReference type="EMBL" id="KAG9509521.1"/>
    </source>
</evidence>
<dbReference type="SMART" id="SM00194">
    <property type="entry name" value="PTPc"/>
    <property type="match status" value="1"/>
</dbReference>